<keyword evidence="6 9" id="KW-1133">Transmembrane helix</keyword>
<feature type="transmembrane region" description="Helical" evidence="9">
    <location>
        <begin position="363"/>
        <end position="384"/>
    </location>
</feature>
<dbReference type="PANTHER" id="PTHR43773">
    <property type="entry name" value="MAGNESIUM TRANSPORTER MGTE"/>
    <property type="match status" value="1"/>
</dbReference>
<dbReference type="InterPro" id="IPR006669">
    <property type="entry name" value="MgtE_transporter"/>
</dbReference>
<dbReference type="AlphaFoldDB" id="A0AB39HR58"/>
<evidence type="ECO:0000256" key="2">
    <source>
        <dbReference type="ARBA" id="ARBA00009749"/>
    </source>
</evidence>
<feature type="domain" description="CBS" evidence="10">
    <location>
        <begin position="207"/>
        <end position="265"/>
    </location>
</feature>
<comment type="function">
    <text evidence="9">Acts as a magnesium transporter.</text>
</comment>
<keyword evidence="5 9" id="KW-0460">Magnesium</keyword>
<feature type="transmembrane region" description="Helical" evidence="9">
    <location>
        <begin position="429"/>
        <end position="451"/>
    </location>
</feature>
<evidence type="ECO:0000259" key="10">
    <source>
        <dbReference type="PROSITE" id="PS51371"/>
    </source>
</evidence>
<dbReference type="SMART" id="SM00924">
    <property type="entry name" value="MgtE_N"/>
    <property type="match status" value="1"/>
</dbReference>
<dbReference type="GO" id="GO:0046872">
    <property type="term" value="F:metal ion binding"/>
    <property type="evidence" value="ECO:0007669"/>
    <property type="project" value="UniProtKB-KW"/>
</dbReference>
<dbReference type="Pfam" id="PF00571">
    <property type="entry name" value="CBS"/>
    <property type="match status" value="2"/>
</dbReference>
<dbReference type="GO" id="GO:0005886">
    <property type="term" value="C:plasma membrane"/>
    <property type="evidence" value="ECO:0007669"/>
    <property type="project" value="UniProtKB-SubCell"/>
</dbReference>
<dbReference type="RefSeq" id="WP_368653468.1">
    <property type="nucleotide sequence ID" value="NZ_CP162599.1"/>
</dbReference>
<dbReference type="Gene3D" id="3.10.580.10">
    <property type="entry name" value="CBS-domain"/>
    <property type="match status" value="1"/>
</dbReference>
<dbReference type="InterPro" id="IPR046342">
    <property type="entry name" value="CBS_dom_sf"/>
</dbReference>
<dbReference type="SUPFAM" id="SSF161093">
    <property type="entry name" value="MgtE membrane domain-like"/>
    <property type="match status" value="1"/>
</dbReference>
<dbReference type="NCBIfam" id="TIGR00400">
    <property type="entry name" value="mgtE"/>
    <property type="match status" value="1"/>
</dbReference>
<dbReference type="InterPro" id="IPR038076">
    <property type="entry name" value="MgtE_N_sf"/>
</dbReference>
<reference evidence="11" key="1">
    <citation type="submission" date="2024-07" db="EMBL/GenBank/DDBJ databases">
        <title>Halotolerant mesophilic bacterium Ornithinibacillus sp. 4-3, sp. nov., isolated from soil.</title>
        <authorList>
            <person name="Sidarenka A.V."/>
            <person name="Guliayeva D.E."/>
            <person name="Leanovich S.I."/>
            <person name="Hileuskaya K.S."/>
            <person name="Akhremchuk A.E."/>
            <person name="Sikolenko M.A."/>
            <person name="Valentovich L.N."/>
        </authorList>
    </citation>
    <scope>NUCLEOTIDE SEQUENCE</scope>
    <source>
        <strain evidence="11">4-3</strain>
    </source>
</reference>
<keyword evidence="8" id="KW-0129">CBS domain</keyword>
<feature type="transmembrane region" description="Helical" evidence="9">
    <location>
        <begin position="390"/>
        <end position="417"/>
    </location>
</feature>
<dbReference type="CDD" id="cd04606">
    <property type="entry name" value="CBS_pair_Mg_transporter"/>
    <property type="match status" value="1"/>
</dbReference>
<gene>
    <name evidence="11" type="primary">mgtE</name>
    <name evidence="11" type="ORF">AB4Y30_17495</name>
</gene>
<sequence>MSQAPVPMTENELTTAIIQMLKEGKVYEFQQMIDEFQPFDLARLYTLLPEKHHYKYLLHLSIDQITDMIQELDQEQQLDIIHKLGTEKSTLILDLMENDDLATLLKDLDQEKIDELLSEMKQEESSIIQSMMNYPVETAGRIMNDRYVWIPQHYTVQEAIDKLKHFADLAEYLNYLYVIDEERHLLGVISYKDLLLNDPNETVDEIMYTRIVKADVYTDQEEVAKIITRYNFVSLPITDENNQLRGVITVDDILDVIISEANEDIEKLSASGKDITFQTKPFIAAYRRLPWLILLLFIGLVSGSIISGFEATLEQVVALAFFMPMIAGMTGNTGTQSLAVVVRGLIAEDLDFKQGLKLISRELKVGIIIGITCGILISIIAYFWKGSVALGLIVGSSLLLTLIIGTLAGTIIPLILYKLKIDPAIASGPLITTINDILSLLIYFGIATAFITKLL</sequence>
<dbReference type="Gene3D" id="1.10.357.20">
    <property type="entry name" value="SLC41 divalent cation transporters, integral membrane domain"/>
    <property type="match status" value="1"/>
</dbReference>
<comment type="subunit">
    <text evidence="9">Homodimer.</text>
</comment>
<proteinExistence type="inferred from homology"/>
<dbReference type="Pfam" id="PF01769">
    <property type="entry name" value="MgtE"/>
    <property type="match status" value="1"/>
</dbReference>
<keyword evidence="7 9" id="KW-0472">Membrane</keyword>
<evidence type="ECO:0000256" key="4">
    <source>
        <dbReference type="ARBA" id="ARBA00022692"/>
    </source>
</evidence>
<dbReference type="EMBL" id="CP162599">
    <property type="protein sequence ID" value="XDK32780.1"/>
    <property type="molecule type" value="Genomic_DNA"/>
</dbReference>
<accession>A0AB39HR58</accession>
<dbReference type="PANTHER" id="PTHR43773:SF1">
    <property type="entry name" value="MAGNESIUM TRANSPORTER MGTE"/>
    <property type="match status" value="1"/>
</dbReference>
<dbReference type="InterPro" id="IPR006668">
    <property type="entry name" value="Mg_transptr_MgtE_intracell_dom"/>
</dbReference>
<feature type="transmembrane region" description="Helical" evidence="9">
    <location>
        <begin position="289"/>
        <end position="309"/>
    </location>
</feature>
<keyword evidence="4 9" id="KW-0812">Transmembrane</keyword>
<evidence type="ECO:0000256" key="8">
    <source>
        <dbReference type="PROSITE-ProRule" id="PRU00703"/>
    </source>
</evidence>
<dbReference type="SMART" id="SM00116">
    <property type="entry name" value="CBS"/>
    <property type="match status" value="2"/>
</dbReference>
<protein>
    <recommendedName>
        <fullName evidence="9">Magnesium transporter MgtE</fullName>
    </recommendedName>
</protein>
<dbReference type="InterPro" id="IPR006667">
    <property type="entry name" value="SLC41_membr_dom"/>
</dbReference>
<keyword evidence="9" id="KW-1003">Cell membrane</keyword>
<evidence type="ECO:0000256" key="5">
    <source>
        <dbReference type="ARBA" id="ARBA00022842"/>
    </source>
</evidence>
<dbReference type="Pfam" id="PF03448">
    <property type="entry name" value="MgtE_N"/>
    <property type="match status" value="1"/>
</dbReference>
<evidence type="ECO:0000256" key="1">
    <source>
        <dbReference type="ARBA" id="ARBA00004141"/>
    </source>
</evidence>
<dbReference type="InterPro" id="IPR000644">
    <property type="entry name" value="CBS_dom"/>
</dbReference>
<name>A0AB39HR58_9BACI</name>
<dbReference type="InterPro" id="IPR036739">
    <property type="entry name" value="SLC41_membr_dom_sf"/>
</dbReference>
<dbReference type="SUPFAM" id="SSF54631">
    <property type="entry name" value="CBS-domain pair"/>
    <property type="match status" value="1"/>
</dbReference>
<comment type="similarity">
    <text evidence="2 9">Belongs to the SLC41A transporter family.</text>
</comment>
<keyword evidence="3 9" id="KW-0813">Transport</keyword>
<organism evidence="11">
    <name type="scientific">Ornithinibacillus sp. 4-3</name>
    <dbReference type="NCBI Taxonomy" id="3231488"/>
    <lineage>
        <taxon>Bacteria</taxon>
        <taxon>Bacillati</taxon>
        <taxon>Bacillota</taxon>
        <taxon>Bacilli</taxon>
        <taxon>Bacillales</taxon>
        <taxon>Bacillaceae</taxon>
        <taxon>Ornithinibacillus</taxon>
    </lineage>
</organism>
<evidence type="ECO:0000256" key="3">
    <source>
        <dbReference type="ARBA" id="ARBA00022448"/>
    </source>
</evidence>
<dbReference type="GO" id="GO:0015095">
    <property type="term" value="F:magnesium ion transmembrane transporter activity"/>
    <property type="evidence" value="ECO:0007669"/>
    <property type="project" value="UniProtKB-UniRule"/>
</dbReference>
<dbReference type="SUPFAM" id="SSF158791">
    <property type="entry name" value="MgtE N-terminal domain-like"/>
    <property type="match status" value="1"/>
</dbReference>
<evidence type="ECO:0000256" key="7">
    <source>
        <dbReference type="ARBA" id="ARBA00023136"/>
    </source>
</evidence>
<feature type="transmembrane region" description="Helical" evidence="9">
    <location>
        <begin position="321"/>
        <end position="342"/>
    </location>
</feature>
<dbReference type="Gene3D" id="1.25.60.10">
    <property type="entry name" value="MgtE N-terminal domain-like"/>
    <property type="match status" value="1"/>
</dbReference>
<keyword evidence="9" id="KW-0479">Metal-binding</keyword>
<feature type="domain" description="CBS" evidence="10">
    <location>
        <begin position="143"/>
        <end position="205"/>
    </location>
</feature>
<evidence type="ECO:0000256" key="9">
    <source>
        <dbReference type="RuleBase" id="RU362011"/>
    </source>
</evidence>
<dbReference type="PROSITE" id="PS51371">
    <property type="entry name" value="CBS"/>
    <property type="match status" value="2"/>
</dbReference>
<evidence type="ECO:0000256" key="6">
    <source>
        <dbReference type="ARBA" id="ARBA00022989"/>
    </source>
</evidence>
<evidence type="ECO:0000313" key="11">
    <source>
        <dbReference type="EMBL" id="XDK32780.1"/>
    </source>
</evidence>
<comment type="subcellular location">
    <subcellularLocation>
        <location evidence="9">Cell membrane</location>
        <topology evidence="9">Multi-pass membrane protein</topology>
    </subcellularLocation>
    <subcellularLocation>
        <location evidence="1">Membrane</location>
        <topology evidence="1">Multi-pass membrane protein</topology>
    </subcellularLocation>
</comment>